<dbReference type="EMBL" id="JAKOGI010000809">
    <property type="protein sequence ID" value="KAJ8430297.1"/>
    <property type="molecule type" value="Genomic_DNA"/>
</dbReference>
<evidence type="ECO:0000313" key="10">
    <source>
        <dbReference type="Proteomes" id="UP001153076"/>
    </source>
</evidence>
<dbReference type="InterPro" id="IPR011009">
    <property type="entry name" value="Kinase-like_dom_sf"/>
</dbReference>
<dbReference type="FunFam" id="1.10.510.10:FF:000571">
    <property type="entry name" value="Maternal embryonic leucine zipper kinase"/>
    <property type="match status" value="1"/>
</dbReference>
<dbReference type="PROSITE" id="PS50011">
    <property type="entry name" value="PROTEIN_KINASE_DOM"/>
    <property type="match status" value="1"/>
</dbReference>
<dbReference type="InterPro" id="IPR000719">
    <property type="entry name" value="Prot_kinase_dom"/>
</dbReference>
<dbReference type="GO" id="GO:0007165">
    <property type="term" value="P:signal transduction"/>
    <property type="evidence" value="ECO:0007669"/>
    <property type="project" value="TreeGrafter"/>
</dbReference>
<evidence type="ECO:0000313" key="9">
    <source>
        <dbReference type="EMBL" id="KAJ8430297.1"/>
    </source>
</evidence>
<feature type="domain" description="Protein kinase" evidence="8">
    <location>
        <begin position="10"/>
        <end position="253"/>
    </location>
</feature>
<dbReference type="PROSITE" id="PS00108">
    <property type="entry name" value="PROTEIN_KINASE_ST"/>
    <property type="match status" value="1"/>
</dbReference>
<keyword evidence="2" id="KW-0723">Serine/threonine-protein kinase</keyword>
<keyword evidence="4" id="KW-0547">Nucleotide-binding</keyword>
<dbReference type="Gene3D" id="1.10.510.10">
    <property type="entry name" value="Transferase(Phosphotransferase) domain 1"/>
    <property type="match status" value="1"/>
</dbReference>
<comment type="function">
    <text evidence="7">CIPK serine-threonine protein kinases interact with CBL proteins. Binding of a CBL protein to the regulatory NAF domain of CIPK protein lead to the activation of the kinase in a calcium-dependent manner.</text>
</comment>
<evidence type="ECO:0000256" key="6">
    <source>
        <dbReference type="ARBA" id="ARBA00022840"/>
    </source>
</evidence>
<dbReference type="PANTHER" id="PTHR43895">
    <property type="entry name" value="CALCIUM/CALMODULIN-DEPENDENT PROTEIN KINASE KINASE-RELATED"/>
    <property type="match status" value="1"/>
</dbReference>
<comment type="caution">
    <text evidence="9">The sequence shown here is derived from an EMBL/GenBank/DDBJ whole genome shotgun (WGS) entry which is preliminary data.</text>
</comment>
<dbReference type="Pfam" id="PF00069">
    <property type="entry name" value="Pkinase"/>
    <property type="match status" value="1"/>
</dbReference>
<dbReference type="CDD" id="cd14003">
    <property type="entry name" value="STKc_AMPK-like"/>
    <property type="match status" value="1"/>
</dbReference>
<dbReference type="OrthoDB" id="193931at2759"/>
<dbReference type="AlphaFoldDB" id="A0A9Q1JSP2"/>
<dbReference type="PANTHER" id="PTHR43895:SF140">
    <property type="entry name" value="CBL-INTERACTING SERINE_THREONINE-PROTEIN KINASE 12"/>
    <property type="match status" value="1"/>
</dbReference>
<organism evidence="9 10">
    <name type="scientific">Carnegiea gigantea</name>
    <dbReference type="NCBI Taxonomy" id="171969"/>
    <lineage>
        <taxon>Eukaryota</taxon>
        <taxon>Viridiplantae</taxon>
        <taxon>Streptophyta</taxon>
        <taxon>Embryophyta</taxon>
        <taxon>Tracheophyta</taxon>
        <taxon>Spermatophyta</taxon>
        <taxon>Magnoliopsida</taxon>
        <taxon>eudicotyledons</taxon>
        <taxon>Gunneridae</taxon>
        <taxon>Pentapetalae</taxon>
        <taxon>Caryophyllales</taxon>
        <taxon>Cactineae</taxon>
        <taxon>Cactaceae</taxon>
        <taxon>Cactoideae</taxon>
        <taxon>Echinocereeae</taxon>
        <taxon>Carnegiea</taxon>
    </lineage>
</organism>
<dbReference type="GO" id="GO:0005524">
    <property type="term" value="F:ATP binding"/>
    <property type="evidence" value="ECO:0007669"/>
    <property type="project" value="UniProtKB-KW"/>
</dbReference>
<dbReference type="GO" id="GO:0004674">
    <property type="term" value="F:protein serine/threonine kinase activity"/>
    <property type="evidence" value="ECO:0007669"/>
    <property type="project" value="UniProtKB-KW"/>
</dbReference>
<sequence>MPEKHFSGKYKLVKLLNHGEYSKVYHAKDTRTGQSVAIKAIQDYQQGLVEIQALTRLNHRHVIKLVEVLAAADSDQVFIVTEFAKCGDLFEKIADRGRLAEDVSRHFFHQLISAVRHCHARGVFHRDIKPENLLLDDKWALKLSDFGLCSVSDPGRSGPVLHEPCGTPEYAAPEVLAGRGYDGAKADVWSCGVVLYVLTAGFLPFDGAGKMRKGEFRLPFWMSPGLKWLLRRILDPNPETRMTIDEILEDGWFRKDWSDEGEGDEEIDEDDSGKLLIWYGNFVVFCTFSANKAVSKTKFCPRRFSPCPSKCAD</sequence>
<evidence type="ECO:0000256" key="1">
    <source>
        <dbReference type="ARBA" id="ARBA00006234"/>
    </source>
</evidence>
<accession>A0A9Q1JSP2</accession>
<keyword evidence="5" id="KW-0418">Kinase</keyword>
<evidence type="ECO:0000256" key="3">
    <source>
        <dbReference type="ARBA" id="ARBA00022679"/>
    </source>
</evidence>
<dbReference type="InterPro" id="IPR008271">
    <property type="entry name" value="Ser/Thr_kinase_AS"/>
</dbReference>
<keyword evidence="6" id="KW-0067">ATP-binding</keyword>
<gene>
    <name evidence="9" type="ORF">Cgig2_024729</name>
</gene>
<protein>
    <recommendedName>
        <fullName evidence="8">Protein kinase domain-containing protein</fullName>
    </recommendedName>
</protein>
<keyword evidence="10" id="KW-1185">Reference proteome</keyword>
<evidence type="ECO:0000256" key="2">
    <source>
        <dbReference type="ARBA" id="ARBA00022527"/>
    </source>
</evidence>
<evidence type="ECO:0000256" key="5">
    <source>
        <dbReference type="ARBA" id="ARBA00022777"/>
    </source>
</evidence>
<evidence type="ECO:0000256" key="7">
    <source>
        <dbReference type="ARBA" id="ARBA00058225"/>
    </source>
</evidence>
<dbReference type="SUPFAM" id="SSF56112">
    <property type="entry name" value="Protein kinase-like (PK-like)"/>
    <property type="match status" value="1"/>
</dbReference>
<evidence type="ECO:0000259" key="8">
    <source>
        <dbReference type="PROSITE" id="PS50011"/>
    </source>
</evidence>
<dbReference type="Proteomes" id="UP001153076">
    <property type="component" value="Unassembled WGS sequence"/>
</dbReference>
<comment type="similarity">
    <text evidence="1">Belongs to the protein kinase superfamily. CAMK Ser/Thr protein kinase family. SNF1 subfamily.</text>
</comment>
<evidence type="ECO:0000256" key="4">
    <source>
        <dbReference type="ARBA" id="ARBA00022741"/>
    </source>
</evidence>
<dbReference type="SMART" id="SM00220">
    <property type="entry name" value="S_TKc"/>
    <property type="match status" value="1"/>
</dbReference>
<keyword evidence="3" id="KW-0808">Transferase</keyword>
<name>A0A9Q1JSP2_9CARY</name>
<proteinExistence type="inferred from homology"/>
<reference evidence="9" key="1">
    <citation type="submission" date="2022-04" db="EMBL/GenBank/DDBJ databases">
        <title>Carnegiea gigantea Genome sequencing and assembly v2.</title>
        <authorList>
            <person name="Copetti D."/>
            <person name="Sanderson M.J."/>
            <person name="Burquez A."/>
            <person name="Wojciechowski M.F."/>
        </authorList>
    </citation>
    <scope>NUCLEOTIDE SEQUENCE</scope>
    <source>
        <strain evidence="9">SGP5-SGP5p</strain>
        <tissue evidence="9">Aerial part</tissue>
    </source>
</reference>